<protein>
    <submittedName>
        <fullName evidence="2">Uncharacterized protein</fullName>
    </submittedName>
</protein>
<name>A0ABR2GHQ7_9ROSI</name>
<evidence type="ECO:0000313" key="3">
    <source>
        <dbReference type="Proteomes" id="UP001472677"/>
    </source>
</evidence>
<reference evidence="2 3" key="1">
    <citation type="journal article" date="2024" name="G3 (Bethesda)">
        <title>Genome assembly of Hibiscus sabdariffa L. provides insights into metabolisms of medicinal natural products.</title>
        <authorList>
            <person name="Kim T."/>
        </authorList>
    </citation>
    <scope>NUCLEOTIDE SEQUENCE [LARGE SCALE GENOMIC DNA]</scope>
    <source>
        <strain evidence="2">TK-2024</strain>
        <tissue evidence="2">Old leaves</tissue>
    </source>
</reference>
<dbReference type="Proteomes" id="UP001472677">
    <property type="component" value="Unassembled WGS sequence"/>
</dbReference>
<feature type="region of interest" description="Disordered" evidence="1">
    <location>
        <begin position="52"/>
        <end position="72"/>
    </location>
</feature>
<keyword evidence="3" id="KW-1185">Reference proteome</keyword>
<accession>A0ABR2GHQ7</accession>
<evidence type="ECO:0000313" key="2">
    <source>
        <dbReference type="EMBL" id="KAK8602453.1"/>
    </source>
</evidence>
<organism evidence="2 3">
    <name type="scientific">Hibiscus sabdariffa</name>
    <name type="common">roselle</name>
    <dbReference type="NCBI Taxonomy" id="183260"/>
    <lineage>
        <taxon>Eukaryota</taxon>
        <taxon>Viridiplantae</taxon>
        <taxon>Streptophyta</taxon>
        <taxon>Embryophyta</taxon>
        <taxon>Tracheophyta</taxon>
        <taxon>Spermatophyta</taxon>
        <taxon>Magnoliopsida</taxon>
        <taxon>eudicotyledons</taxon>
        <taxon>Gunneridae</taxon>
        <taxon>Pentapetalae</taxon>
        <taxon>rosids</taxon>
        <taxon>malvids</taxon>
        <taxon>Malvales</taxon>
        <taxon>Malvaceae</taxon>
        <taxon>Malvoideae</taxon>
        <taxon>Hibiscus</taxon>
    </lineage>
</organism>
<evidence type="ECO:0000256" key="1">
    <source>
        <dbReference type="SAM" id="MobiDB-lite"/>
    </source>
</evidence>
<proteinExistence type="predicted"/>
<sequence length="72" mass="7782">MGSHKSNAFPPQPLFNAILAFRFHFGLASLQAESINSWLAADGAGEMGEYPTCKGSRLHPSSSTLEWESSDP</sequence>
<dbReference type="EMBL" id="JBBPBM010000001">
    <property type="protein sequence ID" value="KAK8602453.1"/>
    <property type="molecule type" value="Genomic_DNA"/>
</dbReference>
<feature type="compositionally biased region" description="Polar residues" evidence="1">
    <location>
        <begin position="59"/>
        <end position="72"/>
    </location>
</feature>
<comment type="caution">
    <text evidence="2">The sequence shown here is derived from an EMBL/GenBank/DDBJ whole genome shotgun (WGS) entry which is preliminary data.</text>
</comment>
<gene>
    <name evidence="2" type="ORF">V6N12_052259</name>
</gene>